<accession>A0ABZ0B4L5</accession>
<reference evidence="1 2" key="1">
    <citation type="submission" date="2023-08" db="EMBL/GenBank/DDBJ databases">
        <title>Rhodoferax potami sp. nov. and Rhodoferax mekongensis sp. nov., isolated from the Mekong River in Thailand.</title>
        <authorList>
            <person name="Kitikhun S."/>
            <person name="Charoenyingcharoen P."/>
            <person name="Siriarchawattana P."/>
            <person name="Likhitrattanapisal S."/>
            <person name="Nilsakha T."/>
            <person name="Chanpet A."/>
            <person name="Rattanawaree P."/>
            <person name="Ingsriswang S."/>
        </authorList>
    </citation>
    <scope>NUCLEOTIDE SEQUENCE [LARGE SCALE GENOMIC DNA]</scope>
    <source>
        <strain evidence="1 2">TBRC 17307</strain>
    </source>
</reference>
<sequence length="61" mass="6825">MKEITVRIRNNYGTTVYYPVCINAAHFAQIAGTKTLGIQTIAHIKAMGYTVKVQQTEPQEL</sequence>
<dbReference type="EMBL" id="CP132507">
    <property type="protein sequence ID" value="WNO06019.1"/>
    <property type="molecule type" value="Genomic_DNA"/>
</dbReference>
<organism evidence="1 2">
    <name type="scientific">Rhodoferax mekongensis</name>
    <dbReference type="NCBI Taxonomy" id="3068341"/>
    <lineage>
        <taxon>Bacteria</taxon>
        <taxon>Pseudomonadati</taxon>
        <taxon>Pseudomonadota</taxon>
        <taxon>Betaproteobacteria</taxon>
        <taxon>Burkholderiales</taxon>
        <taxon>Comamonadaceae</taxon>
        <taxon>Rhodoferax</taxon>
    </lineage>
</organism>
<gene>
    <name evidence="1" type="ORF">RAN89_06205</name>
</gene>
<name>A0ABZ0B4L5_9BURK</name>
<evidence type="ECO:0000313" key="2">
    <source>
        <dbReference type="Proteomes" id="UP001302257"/>
    </source>
</evidence>
<dbReference type="Proteomes" id="UP001302257">
    <property type="component" value="Chromosome"/>
</dbReference>
<evidence type="ECO:0000313" key="1">
    <source>
        <dbReference type="EMBL" id="WNO06019.1"/>
    </source>
</evidence>
<proteinExistence type="predicted"/>
<dbReference type="RefSeq" id="WP_313868741.1">
    <property type="nucleotide sequence ID" value="NZ_CP132507.1"/>
</dbReference>
<keyword evidence="2" id="KW-1185">Reference proteome</keyword>
<protein>
    <submittedName>
        <fullName evidence="1">Uncharacterized protein</fullName>
    </submittedName>
</protein>